<keyword evidence="4" id="KW-0498">Mitosis</keyword>
<feature type="non-terminal residue" evidence="8">
    <location>
        <position position="1"/>
    </location>
</feature>
<dbReference type="EMBL" id="CAJVPS010024635">
    <property type="protein sequence ID" value="CAG8716926.1"/>
    <property type="molecule type" value="Genomic_DNA"/>
</dbReference>
<dbReference type="InterPro" id="IPR019440">
    <property type="entry name" value="MAU2"/>
</dbReference>
<gene>
    <name evidence="8" type="ORF">ALEPTO_LOCUS12113</name>
</gene>
<organism evidence="8 9">
    <name type="scientific">Ambispora leptoticha</name>
    <dbReference type="NCBI Taxonomy" id="144679"/>
    <lineage>
        <taxon>Eukaryota</taxon>
        <taxon>Fungi</taxon>
        <taxon>Fungi incertae sedis</taxon>
        <taxon>Mucoromycota</taxon>
        <taxon>Glomeromycotina</taxon>
        <taxon>Glomeromycetes</taxon>
        <taxon>Archaeosporales</taxon>
        <taxon>Ambisporaceae</taxon>
        <taxon>Ambispora</taxon>
    </lineage>
</organism>
<dbReference type="PANTHER" id="PTHR21394">
    <property type="entry name" value="MAU2 CHROMATID COHESION FACTOR HOMOLOG"/>
    <property type="match status" value="1"/>
</dbReference>
<dbReference type="Pfam" id="PF10345">
    <property type="entry name" value="Cohesin_load"/>
    <property type="match status" value="1"/>
</dbReference>
<accession>A0A9N9I1E0</accession>
<evidence type="ECO:0000313" key="8">
    <source>
        <dbReference type="EMBL" id="CAG8716926.1"/>
    </source>
</evidence>
<dbReference type="OrthoDB" id="5565328at2759"/>
<proteinExistence type="inferred from homology"/>
<keyword evidence="6" id="KW-0539">Nucleus</keyword>
<keyword evidence="9" id="KW-1185">Reference proteome</keyword>
<comment type="caution">
    <text evidence="8">The sequence shown here is derived from an EMBL/GenBank/DDBJ whole genome shotgun (WGS) entry which is preliminary data.</text>
</comment>
<dbReference type="Gene3D" id="1.25.40.10">
    <property type="entry name" value="Tetratricopeptide repeat domain"/>
    <property type="match status" value="1"/>
</dbReference>
<dbReference type="GO" id="GO:0005634">
    <property type="term" value="C:nucleus"/>
    <property type="evidence" value="ECO:0007669"/>
    <property type="project" value="UniProtKB-SubCell"/>
</dbReference>
<evidence type="ECO:0000256" key="1">
    <source>
        <dbReference type="ARBA" id="ARBA00004123"/>
    </source>
</evidence>
<dbReference type="AlphaFoldDB" id="A0A9N9I1E0"/>
<reference evidence="8" key="1">
    <citation type="submission" date="2021-06" db="EMBL/GenBank/DDBJ databases">
        <authorList>
            <person name="Kallberg Y."/>
            <person name="Tangrot J."/>
            <person name="Rosling A."/>
        </authorList>
    </citation>
    <scope>NUCLEOTIDE SEQUENCE</scope>
    <source>
        <strain evidence="8">FL130A</strain>
    </source>
</reference>
<dbReference type="GO" id="GO:0007059">
    <property type="term" value="P:chromosome segregation"/>
    <property type="evidence" value="ECO:0007669"/>
    <property type="project" value="UniProtKB-KW"/>
</dbReference>
<protein>
    <submittedName>
        <fullName evidence="8">12978_t:CDS:1</fullName>
    </submittedName>
</protein>
<evidence type="ECO:0000256" key="7">
    <source>
        <dbReference type="ARBA" id="ARBA00023306"/>
    </source>
</evidence>
<dbReference type="Proteomes" id="UP000789508">
    <property type="component" value="Unassembled WGS sequence"/>
</dbReference>
<comment type="subcellular location">
    <subcellularLocation>
        <location evidence="1">Nucleus</location>
    </subcellularLocation>
</comment>
<evidence type="ECO:0000256" key="2">
    <source>
        <dbReference type="ARBA" id="ARBA00008585"/>
    </source>
</evidence>
<evidence type="ECO:0000256" key="6">
    <source>
        <dbReference type="ARBA" id="ARBA00023242"/>
    </source>
</evidence>
<dbReference type="InterPro" id="IPR011990">
    <property type="entry name" value="TPR-like_helical_dom_sf"/>
</dbReference>
<dbReference type="GO" id="GO:0051301">
    <property type="term" value="P:cell division"/>
    <property type="evidence" value="ECO:0007669"/>
    <property type="project" value="UniProtKB-KW"/>
</dbReference>
<evidence type="ECO:0000256" key="4">
    <source>
        <dbReference type="ARBA" id="ARBA00022776"/>
    </source>
</evidence>
<dbReference type="SUPFAM" id="SSF48452">
    <property type="entry name" value="TPR-like"/>
    <property type="match status" value="1"/>
</dbReference>
<sequence>ISPPDAIDNSTTFNTPNYEPPPLLPYQLLWYLAEHHLSQAASLPNSSSLTDFPKLTPQHQKHVLAAIKCLDAVLTNNNNGNQFMPAVELKTRFRLSQILFWFTENIVEAEMHLQKAILIAQKMDNVNELKFQIYNLQSKIFTSTNNIKAAKNLLKKGTAEAMENNMPDWTYHYLIQRADLCQKDSDFNGCLSVLKQAESLADQRGDIEMKACLLITVAQYAFTSQNYTIAQHTLAELSTIYFPPPSSQPPQTYHIFPITNRHLHLHYSLLFIAYHMHTGNMKFALEKLSEVHQLLDERREEENLDELKGYITAEIYTLTFLISGICNRGDTANVRASIFLTEGLKIVE</sequence>
<evidence type="ECO:0000256" key="5">
    <source>
        <dbReference type="ARBA" id="ARBA00022829"/>
    </source>
</evidence>
<feature type="non-terminal residue" evidence="8">
    <location>
        <position position="348"/>
    </location>
</feature>
<evidence type="ECO:0000256" key="3">
    <source>
        <dbReference type="ARBA" id="ARBA00022618"/>
    </source>
</evidence>
<comment type="similarity">
    <text evidence="2">Belongs to the SCC4/mau-2 family.</text>
</comment>
<dbReference type="GO" id="GO:0007064">
    <property type="term" value="P:mitotic sister chromatid cohesion"/>
    <property type="evidence" value="ECO:0007669"/>
    <property type="project" value="InterPro"/>
</dbReference>
<keyword evidence="5" id="KW-0159">Chromosome partition</keyword>
<name>A0A9N9I1E0_9GLOM</name>
<keyword evidence="7" id="KW-0131">Cell cycle</keyword>
<evidence type="ECO:0000313" key="9">
    <source>
        <dbReference type="Proteomes" id="UP000789508"/>
    </source>
</evidence>
<keyword evidence="3" id="KW-0132">Cell division</keyword>